<dbReference type="GO" id="GO:0005829">
    <property type="term" value="C:cytosol"/>
    <property type="evidence" value="ECO:0007669"/>
    <property type="project" value="TreeGrafter"/>
</dbReference>
<sequence>MIRYCIFDLDGTLLNTLKALNYTTNLVLKHFGYPPVGEEQIRQFVGDGYKCQMERALRYSGDEKLEHYEESLTLYTELFAEHCLYEVKPYEGIPELLEELKKRKIRIAVLSNKPHARTVENIEHVFGKGYFDYIAGEQPGVPKKPDPAGVLRILDIFGETPEHGLYFGDTNTDMKTGLGAGLTTVGVSWGFRPRAELESFHPQYVIDHPSEVIEKILPEISPENAK</sequence>
<organism evidence="1 2">
    <name type="scientific">Brotaphodocola catenula</name>
    <dbReference type="NCBI Taxonomy" id="2885361"/>
    <lineage>
        <taxon>Bacteria</taxon>
        <taxon>Bacillati</taxon>
        <taxon>Bacillota</taxon>
        <taxon>Clostridia</taxon>
        <taxon>Lachnospirales</taxon>
        <taxon>Lachnospiraceae</taxon>
        <taxon>Brotaphodocola</taxon>
    </lineage>
</organism>
<evidence type="ECO:0000313" key="2">
    <source>
        <dbReference type="Proteomes" id="UP001198962"/>
    </source>
</evidence>
<accession>A0AAE3DIP2</accession>
<dbReference type="NCBIfam" id="TIGR01549">
    <property type="entry name" value="HAD-SF-IA-v1"/>
    <property type="match status" value="1"/>
</dbReference>
<dbReference type="Pfam" id="PF13419">
    <property type="entry name" value="HAD_2"/>
    <property type="match status" value="1"/>
</dbReference>
<gene>
    <name evidence="1" type="ORF">LKD32_10195</name>
</gene>
<proteinExistence type="predicted"/>
<comment type="caution">
    <text evidence="1">The sequence shown here is derived from an EMBL/GenBank/DDBJ whole genome shotgun (WGS) entry which is preliminary data.</text>
</comment>
<dbReference type="SFLD" id="SFLDS00003">
    <property type="entry name" value="Haloacid_Dehalogenase"/>
    <property type="match status" value="1"/>
</dbReference>
<dbReference type="GO" id="GO:0008967">
    <property type="term" value="F:phosphoglycolate phosphatase activity"/>
    <property type="evidence" value="ECO:0007669"/>
    <property type="project" value="TreeGrafter"/>
</dbReference>
<name>A0AAE3DIP2_9FIRM</name>
<dbReference type="PANTHER" id="PTHR43434">
    <property type="entry name" value="PHOSPHOGLYCOLATE PHOSPHATASE"/>
    <property type="match status" value="1"/>
</dbReference>
<dbReference type="AlphaFoldDB" id="A0AAE3DIP2"/>
<dbReference type="SFLD" id="SFLDG01129">
    <property type="entry name" value="C1.5:_HAD__Beta-PGM__Phosphata"/>
    <property type="match status" value="1"/>
</dbReference>
<keyword evidence="2" id="KW-1185">Reference proteome</keyword>
<dbReference type="InterPro" id="IPR023198">
    <property type="entry name" value="PGP-like_dom2"/>
</dbReference>
<dbReference type="EMBL" id="JAJEPU010000029">
    <property type="protein sequence ID" value="MCC2165240.1"/>
    <property type="molecule type" value="Genomic_DNA"/>
</dbReference>
<dbReference type="RefSeq" id="WP_308451617.1">
    <property type="nucleotide sequence ID" value="NZ_JAJEPU010000029.1"/>
</dbReference>
<dbReference type="SUPFAM" id="SSF56784">
    <property type="entry name" value="HAD-like"/>
    <property type="match status" value="1"/>
</dbReference>
<dbReference type="InterPro" id="IPR006439">
    <property type="entry name" value="HAD-SF_hydro_IA"/>
</dbReference>
<dbReference type="GO" id="GO:0006281">
    <property type="term" value="P:DNA repair"/>
    <property type="evidence" value="ECO:0007669"/>
    <property type="project" value="TreeGrafter"/>
</dbReference>
<dbReference type="InterPro" id="IPR041492">
    <property type="entry name" value="HAD_2"/>
</dbReference>
<dbReference type="Gene3D" id="1.10.150.240">
    <property type="entry name" value="Putative phosphatase, domain 2"/>
    <property type="match status" value="1"/>
</dbReference>
<dbReference type="SFLD" id="SFLDG01135">
    <property type="entry name" value="C1.5.6:_HAD__Beta-PGM__Phospha"/>
    <property type="match status" value="1"/>
</dbReference>
<dbReference type="Gene3D" id="3.40.50.1000">
    <property type="entry name" value="HAD superfamily/HAD-like"/>
    <property type="match status" value="1"/>
</dbReference>
<dbReference type="NCBIfam" id="TIGR01509">
    <property type="entry name" value="HAD-SF-IA-v3"/>
    <property type="match status" value="1"/>
</dbReference>
<dbReference type="InterPro" id="IPR050155">
    <property type="entry name" value="HAD-like_hydrolase_sf"/>
</dbReference>
<protein>
    <submittedName>
        <fullName evidence="1">HAD family hydrolase</fullName>
    </submittedName>
</protein>
<dbReference type="Proteomes" id="UP001198962">
    <property type="component" value="Unassembled WGS sequence"/>
</dbReference>
<keyword evidence="1" id="KW-0378">Hydrolase</keyword>
<reference evidence="1" key="1">
    <citation type="submission" date="2021-10" db="EMBL/GenBank/DDBJ databases">
        <title>Anaerobic single-cell dispensing facilitates the cultivation of human gut bacteria.</title>
        <authorList>
            <person name="Afrizal A."/>
        </authorList>
    </citation>
    <scope>NUCLEOTIDE SEQUENCE</scope>
    <source>
        <strain evidence="1">CLA-AA-H274</strain>
    </source>
</reference>
<dbReference type="PANTHER" id="PTHR43434:SF1">
    <property type="entry name" value="PHOSPHOGLYCOLATE PHOSPHATASE"/>
    <property type="match status" value="1"/>
</dbReference>
<dbReference type="InterPro" id="IPR036412">
    <property type="entry name" value="HAD-like_sf"/>
</dbReference>
<dbReference type="PRINTS" id="PR00413">
    <property type="entry name" value="HADHALOGNASE"/>
</dbReference>
<dbReference type="InterPro" id="IPR023214">
    <property type="entry name" value="HAD_sf"/>
</dbReference>
<evidence type="ECO:0000313" key="1">
    <source>
        <dbReference type="EMBL" id="MCC2165240.1"/>
    </source>
</evidence>